<keyword evidence="1" id="KW-0540">Nuclease</keyword>
<dbReference type="PANTHER" id="PTHR33146">
    <property type="entry name" value="ENDONUCLEASE 4"/>
    <property type="match status" value="1"/>
</dbReference>
<proteinExistence type="predicted"/>
<dbReference type="GO" id="GO:0006308">
    <property type="term" value="P:DNA catabolic process"/>
    <property type="evidence" value="ECO:0007669"/>
    <property type="project" value="InterPro"/>
</dbReference>
<dbReference type="GO" id="GO:0004519">
    <property type="term" value="F:endonuclease activity"/>
    <property type="evidence" value="ECO:0007669"/>
    <property type="project" value="UniProtKB-KW"/>
</dbReference>
<evidence type="ECO:0000256" key="3">
    <source>
        <dbReference type="ARBA" id="ARBA00022759"/>
    </source>
</evidence>
<keyword evidence="5" id="KW-1015">Disulfide bond</keyword>
<dbReference type="SUPFAM" id="SSF48537">
    <property type="entry name" value="Phospholipase C/P1 nuclease"/>
    <property type="match status" value="1"/>
</dbReference>
<evidence type="ECO:0000256" key="4">
    <source>
        <dbReference type="ARBA" id="ARBA00022801"/>
    </source>
</evidence>
<keyword evidence="9" id="KW-1185">Reference proteome</keyword>
<dbReference type="Gene3D" id="1.10.575.10">
    <property type="entry name" value="P1 Nuclease"/>
    <property type="match status" value="1"/>
</dbReference>
<evidence type="ECO:0000313" key="8">
    <source>
        <dbReference type="EMBL" id="MBR7783276.1"/>
    </source>
</evidence>
<evidence type="ECO:0000256" key="1">
    <source>
        <dbReference type="ARBA" id="ARBA00022722"/>
    </source>
</evidence>
<keyword evidence="7" id="KW-0732">Signal</keyword>
<gene>
    <name evidence="8" type="ORF">KDM89_14070</name>
</gene>
<feature type="signal peptide" evidence="7">
    <location>
        <begin position="1"/>
        <end position="23"/>
    </location>
</feature>
<dbReference type="InterPro" id="IPR008947">
    <property type="entry name" value="PLipase_C/P1_nuclease_dom_sf"/>
</dbReference>
<keyword evidence="2" id="KW-0479">Metal-binding</keyword>
<sequence>MMKKLLLCSLLSAAVAMPGLAFAWGADGHQSVGAVADKLLEGTKAGAQVKAILAGQTLEKVSVWGDCVKGIDPQKDFAYTSMGRYPECAPFETQAGIAAMADYVRRNNTQCKPEEGEETCHKQYHYADVAIQHDHYKTGYAGTSDHDVVNAIRAAALVLQGKEAPAPFSFKDKAEALALLVHYIGDIHQPLHVGSVFLDKDGKQVNPDEHGYDHSTNTVGGNALQCPCGNLHSLWDDVPYNYKRGRMNDALAKKARTYNVAKAPLNDLPVLWANDAIRDARTLFTGSQFGKAAPASRGLNWSIALPLEYEKMMANMKDDALVRGGAHLTQILQDIWPE</sequence>
<accession>A0A941DR10</accession>
<dbReference type="PANTHER" id="PTHR33146:SF14">
    <property type="entry name" value="ENDONUCLEASE 1"/>
    <property type="match status" value="1"/>
</dbReference>
<keyword evidence="4" id="KW-0378">Hydrolase</keyword>
<evidence type="ECO:0000313" key="9">
    <source>
        <dbReference type="Proteomes" id="UP000680067"/>
    </source>
</evidence>
<dbReference type="GO" id="GO:0003676">
    <property type="term" value="F:nucleic acid binding"/>
    <property type="evidence" value="ECO:0007669"/>
    <property type="project" value="InterPro"/>
</dbReference>
<keyword evidence="3" id="KW-0255">Endonuclease</keyword>
<keyword evidence="6" id="KW-0325">Glycoprotein</keyword>
<reference evidence="8" key="1">
    <citation type="submission" date="2021-04" db="EMBL/GenBank/DDBJ databases">
        <title>novel species isolated from subtropical streams in China.</title>
        <authorList>
            <person name="Lu H."/>
        </authorList>
    </citation>
    <scope>NUCLEOTIDE SEQUENCE</scope>
    <source>
        <strain evidence="8">LFS511W</strain>
    </source>
</reference>
<dbReference type="InterPro" id="IPR003154">
    <property type="entry name" value="S1/P1nuclease"/>
</dbReference>
<evidence type="ECO:0000256" key="6">
    <source>
        <dbReference type="ARBA" id="ARBA00023180"/>
    </source>
</evidence>
<name>A0A941DR10_9BURK</name>
<organism evidence="8 9">
    <name type="scientific">Undibacterium luofuense</name>
    <dbReference type="NCBI Taxonomy" id="2828733"/>
    <lineage>
        <taxon>Bacteria</taxon>
        <taxon>Pseudomonadati</taxon>
        <taxon>Pseudomonadota</taxon>
        <taxon>Betaproteobacteria</taxon>
        <taxon>Burkholderiales</taxon>
        <taxon>Oxalobacteraceae</taxon>
        <taxon>Undibacterium</taxon>
    </lineage>
</organism>
<evidence type="ECO:0000256" key="5">
    <source>
        <dbReference type="ARBA" id="ARBA00023157"/>
    </source>
</evidence>
<dbReference type="GO" id="GO:0046872">
    <property type="term" value="F:metal ion binding"/>
    <property type="evidence" value="ECO:0007669"/>
    <property type="project" value="UniProtKB-KW"/>
</dbReference>
<evidence type="ECO:0000256" key="7">
    <source>
        <dbReference type="SAM" id="SignalP"/>
    </source>
</evidence>
<dbReference type="AlphaFoldDB" id="A0A941DR10"/>
<dbReference type="Proteomes" id="UP000680067">
    <property type="component" value="Unassembled WGS sequence"/>
</dbReference>
<dbReference type="EMBL" id="JAGSPN010000010">
    <property type="protein sequence ID" value="MBR7783276.1"/>
    <property type="molecule type" value="Genomic_DNA"/>
</dbReference>
<dbReference type="GO" id="GO:0016788">
    <property type="term" value="F:hydrolase activity, acting on ester bonds"/>
    <property type="evidence" value="ECO:0007669"/>
    <property type="project" value="InterPro"/>
</dbReference>
<feature type="chain" id="PRO_5037141074" evidence="7">
    <location>
        <begin position="24"/>
        <end position="338"/>
    </location>
</feature>
<comment type="caution">
    <text evidence="8">The sequence shown here is derived from an EMBL/GenBank/DDBJ whole genome shotgun (WGS) entry which is preliminary data.</text>
</comment>
<protein>
    <submittedName>
        <fullName evidence="8">S1/P1 nuclease</fullName>
    </submittedName>
</protein>
<dbReference type="CDD" id="cd11010">
    <property type="entry name" value="S1-P1_nuclease"/>
    <property type="match status" value="1"/>
</dbReference>
<evidence type="ECO:0000256" key="2">
    <source>
        <dbReference type="ARBA" id="ARBA00022723"/>
    </source>
</evidence>
<dbReference type="Pfam" id="PF02265">
    <property type="entry name" value="S1-P1_nuclease"/>
    <property type="match status" value="1"/>
</dbReference>